<evidence type="ECO:0000313" key="2">
    <source>
        <dbReference type="Proteomes" id="UP000046392"/>
    </source>
</evidence>
<keyword evidence="2" id="KW-1185">Reference proteome</keyword>
<feature type="compositionally biased region" description="Basic residues" evidence="1">
    <location>
        <begin position="133"/>
        <end position="144"/>
    </location>
</feature>
<accession>A0A0N5BF23</accession>
<evidence type="ECO:0000313" key="3">
    <source>
        <dbReference type="WBParaSite" id="SPAL_0000459300.1"/>
    </source>
</evidence>
<feature type="region of interest" description="Disordered" evidence="1">
    <location>
        <begin position="133"/>
        <end position="162"/>
    </location>
</feature>
<name>A0A0N5BF23_STREA</name>
<sequence>MHAIKNLFSGNVQDVGKNKKTVTNEDIHHILLKSKSDIDAAIEIAKLIGYESFEIDVKENQAHSANVMKDIKQSIKAFIGKKQHLQMDYKKKKSVASKEKLEKFFSTNNTDFKKIFKNFYKGVLIDKAIQKKNSQKKNSNKGKKSFSDIKTKPSKIDEVSDKDDEVPIPMEIDIKTRKRSITNHDALLNKKNSPNFNDSILQEPSAKKNIPEQMDISNNNNVNFDSENKFNNELYKDISYPTVPEILSGRSTNFTLYNRILADGHCAFRCMNVITNNSDNGHMMIREEIFNFYKQLDEDENFRNENRWVFNRIAYDQLTENINRINCSSPRAPEAHWGSDADFAVFGYLRQIRFLICSEVDSPYNVCWRYYDSQVQNINDWPLVLIHFSGNHFEIILNVCGYDNPSLSMDNDIKRKHSSHSQSTIQMGVDILNVIKQKNNSKTTSITKMLSIAQILDLKNIIEYIKEKENDANWKEISDFDSYCDFVVDEDRLHVLRFNNHPRKKSEKVDILTNENYIFHVKEIPKNFKACFQNMFRDVVKDTENLPAENDIETYEIDNDAEIMHYDINELCNEVVEKKIEEQEIQLEDQTQAEGESIDASNDKPYVPSAYVRKRYSLKKTPNKAVVTTEDDIFTYLKYDDSMIPPILRTNDTSTSDYKVFNIKQPKTFRNLGSTKNIKVEARNFGSIYDGEKCKFCNALYYYGEKVGKKCCRKGIFNDSLLMTKDFPNELRHLYNNSTHDGRVFLRNIRSVNYAVSYGQFNFTPRRFGGVYNRGIQPVILQGKAYSRLNIDARIIENLEEGRIKNNQYFMIGSEEYEAMNVPQSDRNAPAANVRKNKNEVTIVESQIGMIRTFMAKQPIAKCYRRFIDILKENKDNDEFQKKFFILRLVKPGPNDDKNEQVPVNPDEVGFIYDSSDGIIPRMDVLLAKRPQSGNANDYSLTKGHNLEILKIIV</sequence>
<protein>
    <submittedName>
        <fullName evidence="3">OTU domain-containing protein</fullName>
    </submittedName>
</protein>
<proteinExistence type="predicted"/>
<dbReference type="AlphaFoldDB" id="A0A0N5BF23"/>
<feature type="compositionally biased region" description="Basic and acidic residues" evidence="1">
    <location>
        <begin position="145"/>
        <end position="159"/>
    </location>
</feature>
<evidence type="ECO:0000256" key="1">
    <source>
        <dbReference type="SAM" id="MobiDB-lite"/>
    </source>
</evidence>
<organism evidence="2 3">
    <name type="scientific">Strongyloides papillosus</name>
    <name type="common">Intestinal threadworm</name>
    <dbReference type="NCBI Taxonomy" id="174720"/>
    <lineage>
        <taxon>Eukaryota</taxon>
        <taxon>Metazoa</taxon>
        <taxon>Ecdysozoa</taxon>
        <taxon>Nematoda</taxon>
        <taxon>Chromadorea</taxon>
        <taxon>Rhabditida</taxon>
        <taxon>Tylenchina</taxon>
        <taxon>Panagrolaimomorpha</taxon>
        <taxon>Strongyloidoidea</taxon>
        <taxon>Strongyloididae</taxon>
        <taxon>Strongyloides</taxon>
    </lineage>
</organism>
<dbReference type="WBParaSite" id="SPAL_0000459300.1">
    <property type="protein sequence ID" value="SPAL_0000459300.1"/>
    <property type="gene ID" value="SPAL_0000459300"/>
</dbReference>
<reference evidence="3" key="1">
    <citation type="submission" date="2017-02" db="UniProtKB">
        <authorList>
            <consortium name="WormBaseParasite"/>
        </authorList>
    </citation>
    <scope>IDENTIFICATION</scope>
</reference>
<dbReference type="Proteomes" id="UP000046392">
    <property type="component" value="Unplaced"/>
</dbReference>
<dbReference type="CDD" id="cd22744">
    <property type="entry name" value="OTU"/>
    <property type="match status" value="1"/>
</dbReference>